<dbReference type="Proteomes" id="UP000663843">
    <property type="component" value="Unassembled WGS sequence"/>
</dbReference>
<comment type="caution">
    <text evidence="2">The sequence shown here is derived from an EMBL/GenBank/DDBJ whole genome shotgun (WGS) entry which is preliminary data.</text>
</comment>
<proteinExistence type="predicted"/>
<dbReference type="AlphaFoldDB" id="A0A8H3DPM2"/>
<gene>
    <name evidence="2" type="ORF">RDB_LOCUS200499</name>
</gene>
<accession>A0A8H3DPM2</accession>
<evidence type="ECO:0000256" key="1">
    <source>
        <dbReference type="SAM" id="MobiDB-lite"/>
    </source>
</evidence>
<dbReference type="EMBL" id="CAJMWT010010561">
    <property type="protein sequence ID" value="CAE6542453.1"/>
    <property type="molecule type" value="Genomic_DNA"/>
</dbReference>
<protein>
    <submittedName>
        <fullName evidence="2">Uncharacterized protein</fullName>
    </submittedName>
</protein>
<reference evidence="2" key="1">
    <citation type="submission" date="2021-01" db="EMBL/GenBank/DDBJ databases">
        <authorList>
            <person name="Kaushik A."/>
        </authorList>
    </citation>
    <scope>NUCLEOTIDE SEQUENCE</scope>
    <source>
        <strain evidence="2">AG2-2IIIB</strain>
    </source>
</reference>
<organism evidence="2 3">
    <name type="scientific">Rhizoctonia solani</name>
    <dbReference type="NCBI Taxonomy" id="456999"/>
    <lineage>
        <taxon>Eukaryota</taxon>
        <taxon>Fungi</taxon>
        <taxon>Dikarya</taxon>
        <taxon>Basidiomycota</taxon>
        <taxon>Agaricomycotina</taxon>
        <taxon>Agaricomycetes</taxon>
        <taxon>Cantharellales</taxon>
        <taxon>Ceratobasidiaceae</taxon>
        <taxon>Rhizoctonia</taxon>
    </lineage>
</organism>
<evidence type="ECO:0000313" key="2">
    <source>
        <dbReference type="EMBL" id="CAE6542453.1"/>
    </source>
</evidence>
<feature type="region of interest" description="Disordered" evidence="1">
    <location>
        <begin position="73"/>
        <end position="97"/>
    </location>
</feature>
<sequence>MNASNGHSDVISPTSAVSPQEMGLGAEEIAAAAIYLLGGPPELAIATGMATAISALVRVARIISPIIPPTSIPFGSGVEDNNGGGLFEDKEEASAGT</sequence>
<name>A0A8H3DPM2_9AGAM</name>
<evidence type="ECO:0000313" key="3">
    <source>
        <dbReference type="Proteomes" id="UP000663843"/>
    </source>
</evidence>